<dbReference type="PANTHER" id="PTHR11346:SF80">
    <property type="entry name" value="GALECTIN-9C"/>
    <property type="match status" value="1"/>
</dbReference>
<dbReference type="GO" id="GO:0032689">
    <property type="term" value="P:negative regulation of type II interferon production"/>
    <property type="evidence" value="ECO:0007669"/>
    <property type="project" value="TreeGrafter"/>
</dbReference>
<dbReference type="PANTHER" id="PTHR11346">
    <property type="entry name" value="GALECTIN"/>
    <property type="match status" value="1"/>
</dbReference>
<proteinExistence type="predicted"/>
<dbReference type="FunFam" id="2.60.120.200:FF:000023">
    <property type="entry name" value="Galectin"/>
    <property type="match status" value="1"/>
</dbReference>
<keyword evidence="1 2" id="KW-0430">Lectin</keyword>
<dbReference type="GO" id="GO:0005634">
    <property type="term" value="C:nucleus"/>
    <property type="evidence" value="ECO:0007669"/>
    <property type="project" value="TreeGrafter"/>
</dbReference>
<gene>
    <name evidence="5" type="primary">LOC110344409</name>
</gene>
<dbReference type="Proteomes" id="UP000694906">
    <property type="component" value="Unplaced"/>
</dbReference>
<name>A0AAX6RC95_HETGA</name>
<dbReference type="PROSITE" id="PS51304">
    <property type="entry name" value="GALECTIN"/>
    <property type="match status" value="1"/>
</dbReference>
<accession>A0AAX6RC95</accession>
<keyword evidence="4" id="KW-1185">Reference proteome</keyword>
<reference evidence="5" key="1">
    <citation type="submission" date="2025-08" db="UniProtKB">
        <authorList>
            <consortium name="RefSeq"/>
        </authorList>
    </citation>
    <scope>IDENTIFICATION</scope>
</reference>
<dbReference type="GeneID" id="110344409"/>
<evidence type="ECO:0000256" key="1">
    <source>
        <dbReference type="ARBA" id="ARBA00022734"/>
    </source>
</evidence>
<dbReference type="AlphaFoldDB" id="A0AAX6RC95"/>
<dbReference type="Gene3D" id="2.60.120.200">
    <property type="match status" value="1"/>
</dbReference>
<dbReference type="CDD" id="cd00070">
    <property type="entry name" value="GLECT"/>
    <property type="match status" value="1"/>
</dbReference>
<dbReference type="InterPro" id="IPR044156">
    <property type="entry name" value="Galectin-like"/>
</dbReference>
<dbReference type="GO" id="GO:0030246">
    <property type="term" value="F:carbohydrate binding"/>
    <property type="evidence" value="ECO:0007669"/>
    <property type="project" value="UniProtKB-UniRule"/>
</dbReference>
<dbReference type="InterPro" id="IPR013320">
    <property type="entry name" value="ConA-like_dom_sf"/>
</dbReference>
<dbReference type="SMART" id="SM00908">
    <property type="entry name" value="Gal-bind_lectin"/>
    <property type="match status" value="1"/>
</dbReference>
<sequence length="140" mass="15611">MSSCNIPYQVPYHASIPGGLFPSRVITVSGIVPPNAKRFSINLCTGSDIAFHLNPRFDGNILVRNTQIQGSWGSEERSLPFDMPFRQGYSFTVGIICEAHCYKVTLDGQHLLEYVHRLKNLPAINHLEVKGDIKLTKVTV</sequence>
<dbReference type="InterPro" id="IPR001079">
    <property type="entry name" value="Galectin_CRD"/>
</dbReference>
<dbReference type="GO" id="GO:0010628">
    <property type="term" value="P:positive regulation of gene expression"/>
    <property type="evidence" value="ECO:0007669"/>
    <property type="project" value="TreeGrafter"/>
</dbReference>
<dbReference type="Pfam" id="PF00337">
    <property type="entry name" value="Gal-bind_lectin"/>
    <property type="match status" value="1"/>
</dbReference>
<evidence type="ECO:0000313" key="5">
    <source>
        <dbReference type="RefSeq" id="XP_021094054.1"/>
    </source>
</evidence>
<dbReference type="SUPFAM" id="SSF49899">
    <property type="entry name" value="Concanavalin A-like lectins/glucanases"/>
    <property type="match status" value="1"/>
</dbReference>
<evidence type="ECO:0000259" key="3">
    <source>
        <dbReference type="PROSITE" id="PS51304"/>
    </source>
</evidence>
<dbReference type="GO" id="GO:0016936">
    <property type="term" value="F:galactoside binding"/>
    <property type="evidence" value="ECO:0007669"/>
    <property type="project" value="TreeGrafter"/>
</dbReference>
<organism evidence="4 5">
    <name type="scientific">Heterocephalus glaber</name>
    <name type="common">Naked mole rat</name>
    <dbReference type="NCBI Taxonomy" id="10181"/>
    <lineage>
        <taxon>Eukaryota</taxon>
        <taxon>Metazoa</taxon>
        <taxon>Chordata</taxon>
        <taxon>Craniata</taxon>
        <taxon>Vertebrata</taxon>
        <taxon>Euteleostomi</taxon>
        <taxon>Mammalia</taxon>
        <taxon>Eutheria</taxon>
        <taxon>Euarchontoglires</taxon>
        <taxon>Glires</taxon>
        <taxon>Rodentia</taxon>
        <taxon>Hystricomorpha</taxon>
        <taxon>Bathyergidae</taxon>
        <taxon>Heterocephalus</taxon>
    </lineage>
</organism>
<protein>
    <recommendedName>
        <fullName evidence="2">Galectin</fullName>
    </recommendedName>
</protein>
<feature type="domain" description="Galectin" evidence="3">
    <location>
        <begin position="12"/>
        <end position="140"/>
    </location>
</feature>
<dbReference type="RefSeq" id="XP_021094054.1">
    <property type="nucleotide sequence ID" value="XM_021238395.1"/>
</dbReference>
<dbReference type="SMART" id="SM00276">
    <property type="entry name" value="GLECT"/>
    <property type="match status" value="1"/>
</dbReference>
<evidence type="ECO:0000313" key="4">
    <source>
        <dbReference type="Proteomes" id="UP000694906"/>
    </source>
</evidence>
<evidence type="ECO:0000256" key="2">
    <source>
        <dbReference type="RuleBase" id="RU102079"/>
    </source>
</evidence>
<dbReference type="GO" id="GO:2000562">
    <property type="term" value="P:negative regulation of CD4-positive, alpha-beta T cell proliferation"/>
    <property type="evidence" value="ECO:0007669"/>
    <property type="project" value="TreeGrafter"/>
</dbReference>
<dbReference type="GO" id="GO:0005829">
    <property type="term" value="C:cytosol"/>
    <property type="evidence" value="ECO:0007669"/>
    <property type="project" value="TreeGrafter"/>
</dbReference>